<organism evidence="1 2">
    <name type="scientific">Fusarium mundagurra</name>
    <dbReference type="NCBI Taxonomy" id="1567541"/>
    <lineage>
        <taxon>Eukaryota</taxon>
        <taxon>Fungi</taxon>
        <taxon>Dikarya</taxon>
        <taxon>Ascomycota</taxon>
        <taxon>Pezizomycotina</taxon>
        <taxon>Sordariomycetes</taxon>
        <taxon>Hypocreomycetidae</taxon>
        <taxon>Hypocreales</taxon>
        <taxon>Nectriaceae</taxon>
        <taxon>Fusarium</taxon>
        <taxon>Fusarium fujikuroi species complex</taxon>
    </lineage>
</organism>
<sequence>MDVAADSIVVSPEDLRPRDLSACKSDRPRRLTAKGIKTLSGNVGVVMRVLVREIRDETMKQMVKAQEEKVKEITSSHERIVETLWNVLYNFIGGGGLQLSRFQFLDYAIIAKSAQKDIVRLQKEKLELEVRRTGTLRRIRNPDGGAYTIRQLREMVPDRALLLAQVIVVFPSFHPDNSHCAPRIDSISTKNLGRGAIISSHIPEIIGQAMNDLTEMSQYQQHAKKKP</sequence>
<gene>
    <name evidence="1" type="ORF">FMUND_8785</name>
</gene>
<proteinExistence type="predicted"/>
<dbReference type="Proteomes" id="UP000544331">
    <property type="component" value="Unassembled WGS sequence"/>
</dbReference>
<evidence type="ECO:0000313" key="1">
    <source>
        <dbReference type="EMBL" id="KAF5711864.1"/>
    </source>
</evidence>
<accession>A0A8H5YGH7</accession>
<reference evidence="1 2" key="1">
    <citation type="submission" date="2020-05" db="EMBL/GenBank/DDBJ databases">
        <title>Identification and distribution of gene clusters putatively required for synthesis of sphingolipid metabolism inhibitors in phylogenetically diverse species of the filamentous fungus Fusarium.</title>
        <authorList>
            <person name="Kim H.-S."/>
            <person name="Busman M."/>
            <person name="Brown D.W."/>
            <person name="Divon H."/>
            <person name="Uhlig S."/>
            <person name="Proctor R.H."/>
        </authorList>
    </citation>
    <scope>NUCLEOTIDE SEQUENCE [LARGE SCALE GENOMIC DNA]</scope>
    <source>
        <strain evidence="1 2">NRRL 66235</strain>
    </source>
</reference>
<name>A0A8H5YGH7_9HYPO</name>
<dbReference type="AlphaFoldDB" id="A0A8H5YGH7"/>
<keyword evidence="2" id="KW-1185">Reference proteome</keyword>
<dbReference type="EMBL" id="JAAOAN010000292">
    <property type="protein sequence ID" value="KAF5711864.1"/>
    <property type="molecule type" value="Genomic_DNA"/>
</dbReference>
<comment type="caution">
    <text evidence="1">The sequence shown here is derived from an EMBL/GenBank/DDBJ whole genome shotgun (WGS) entry which is preliminary data.</text>
</comment>
<dbReference type="OrthoDB" id="5088815at2759"/>
<protein>
    <submittedName>
        <fullName evidence="1">Uncharacterized protein</fullName>
    </submittedName>
</protein>
<evidence type="ECO:0000313" key="2">
    <source>
        <dbReference type="Proteomes" id="UP000544331"/>
    </source>
</evidence>